<dbReference type="PANTHER" id="PTHR35586:SF2">
    <property type="entry name" value="SLL1542 PROTEIN"/>
    <property type="match status" value="1"/>
</dbReference>
<dbReference type="Pfam" id="PF11103">
    <property type="entry name" value="DUF2887"/>
    <property type="match status" value="1"/>
</dbReference>
<dbReference type="PANTHER" id="PTHR35586">
    <property type="entry name" value="SLL1691 PROTEIN"/>
    <property type="match status" value="1"/>
</dbReference>
<organism evidence="2">
    <name type="scientific">Woronichinia naegeliana WA131</name>
    <dbReference type="NCBI Taxonomy" id="2824559"/>
    <lineage>
        <taxon>Bacteria</taxon>
        <taxon>Bacillati</taxon>
        <taxon>Cyanobacteriota</taxon>
        <taxon>Cyanophyceae</taxon>
        <taxon>Synechococcales</taxon>
        <taxon>Coelosphaeriaceae</taxon>
        <taxon>Woronichinia</taxon>
    </lineage>
</organism>
<proteinExistence type="predicted"/>
<dbReference type="InterPro" id="IPR022573">
    <property type="entry name" value="DUF2887"/>
</dbReference>
<dbReference type="EMBL" id="CP073041">
    <property type="protein sequence ID" value="UXE62679.1"/>
    <property type="molecule type" value="Genomic_DNA"/>
</dbReference>
<accession>A0A977PXD8</accession>
<dbReference type="Proteomes" id="UP001065613">
    <property type="component" value="Chromosome"/>
</dbReference>
<sequence length="279" mass="32184">MKTDKLFYRIFLENPSLISELLPDIPKNCEFEYSAPVIKETEFRLDGILSPTAQDLDFPLIFLEAQMQSDEGFYRRYFAELFLYLQQYPTARPWRGLLIFRSREQKLGSEKAYETLLEQQVQRLYLNDLLSLTNLSSNLGLLKLLVVRKSGVATTAKEILAKARNTQEFRQQLELIEVILANKFPTLTAEEISAMFDLKTATVKEPRLYDYLVNYWQQEGRQEEASAMVCRQLARQCGVLSSVQVEQVKALPVSQLETLGEALLDFSSLSDLDNWLQTN</sequence>
<gene>
    <name evidence="2" type="ORF">KA717_08055</name>
</gene>
<evidence type="ECO:0000313" key="2">
    <source>
        <dbReference type="EMBL" id="UXE62679.1"/>
    </source>
</evidence>
<reference evidence="2" key="1">
    <citation type="submission" date="2021-04" db="EMBL/GenBank/DDBJ databases">
        <title>Genome sequence of Woronichinia naegeliana from Washington state freshwater lake bloom.</title>
        <authorList>
            <person name="Dreher T.W."/>
        </authorList>
    </citation>
    <scope>NUCLEOTIDE SEQUENCE</scope>
    <source>
        <strain evidence="2">WA131</strain>
    </source>
</reference>
<dbReference type="KEGG" id="wna:KA717_08055"/>
<name>A0A977PXD8_9CYAN</name>
<dbReference type="AlphaFoldDB" id="A0A977PXD8"/>
<evidence type="ECO:0000259" key="1">
    <source>
        <dbReference type="Pfam" id="PF14261"/>
    </source>
</evidence>
<feature type="domain" description="DUF4351" evidence="1">
    <location>
        <begin position="218"/>
        <end position="276"/>
    </location>
</feature>
<dbReference type="Pfam" id="PF14261">
    <property type="entry name" value="DUF4351"/>
    <property type="match status" value="1"/>
</dbReference>
<dbReference type="InterPro" id="IPR025587">
    <property type="entry name" value="DUF4351"/>
</dbReference>
<protein>
    <submittedName>
        <fullName evidence="2">DUF2887 domain-containing protein</fullName>
    </submittedName>
</protein>